<feature type="transmembrane region" description="Helical" evidence="1">
    <location>
        <begin position="169"/>
        <end position="186"/>
    </location>
</feature>
<keyword evidence="1" id="KW-0472">Membrane</keyword>
<evidence type="ECO:0000313" key="3">
    <source>
        <dbReference type="Proteomes" id="UP001243846"/>
    </source>
</evidence>
<comment type="caution">
    <text evidence="2">The sequence shown here is derived from an EMBL/GenBank/DDBJ whole genome shotgun (WGS) entry which is preliminary data.</text>
</comment>
<proteinExistence type="predicted"/>
<feature type="transmembrane region" description="Helical" evidence="1">
    <location>
        <begin position="129"/>
        <end position="148"/>
    </location>
</feature>
<feature type="transmembrane region" description="Helical" evidence="1">
    <location>
        <begin position="12"/>
        <end position="42"/>
    </location>
</feature>
<sequence length="233" mass="25383">MQSFLAVRRGLGLLGYVLPIALIFYGLFVPQWALASISAYFYSPMRELFVGTLCAQAVFLWNYEGYRPNAGEFLSDKAVSRIASFGALVVAFAPLQPGIKTAPPAGEALAPPFEPTFLQTIISPVYVEMMHGAGAALFFGALAVYCLVNFVRGDDSRPTKKAENRIYRCCGWIIVGCMAGYAALKLSGFEETATRMRAVFWLECIACAAFATSWAVKGEALRPLVRSMVAKSD</sequence>
<name>A0ABT8D8S9_9RHOB</name>
<organism evidence="2 3">
    <name type="scientific">Paracoccus cavernae</name>
    <dbReference type="NCBI Taxonomy" id="1571207"/>
    <lineage>
        <taxon>Bacteria</taxon>
        <taxon>Pseudomonadati</taxon>
        <taxon>Pseudomonadota</taxon>
        <taxon>Alphaproteobacteria</taxon>
        <taxon>Rhodobacterales</taxon>
        <taxon>Paracoccaceae</taxon>
        <taxon>Paracoccus</taxon>
    </lineage>
</organism>
<keyword evidence="3" id="KW-1185">Reference proteome</keyword>
<keyword evidence="1" id="KW-1133">Transmembrane helix</keyword>
<evidence type="ECO:0000313" key="2">
    <source>
        <dbReference type="EMBL" id="MDN3712904.1"/>
    </source>
</evidence>
<feature type="transmembrane region" description="Helical" evidence="1">
    <location>
        <begin position="198"/>
        <end position="216"/>
    </location>
</feature>
<protein>
    <recommendedName>
        <fullName evidence="4">DUF998 domain-containing protein</fullName>
    </recommendedName>
</protein>
<evidence type="ECO:0008006" key="4">
    <source>
        <dbReference type="Google" id="ProtNLM"/>
    </source>
</evidence>
<dbReference type="EMBL" id="JAUFRC010000001">
    <property type="protein sequence ID" value="MDN3712904.1"/>
    <property type="molecule type" value="Genomic_DNA"/>
</dbReference>
<gene>
    <name evidence="2" type="ORF">QWZ10_16195</name>
</gene>
<accession>A0ABT8D8S9</accession>
<keyword evidence="1" id="KW-0812">Transmembrane</keyword>
<reference evidence="3" key="1">
    <citation type="journal article" date="2019" name="Int. J. Syst. Evol. Microbiol.">
        <title>The Global Catalogue of Microorganisms (GCM) 10K type strain sequencing project: providing services to taxonomists for standard genome sequencing and annotation.</title>
        <authorList>
            <consortium name="The Broad Institute Genomics Platform"/>
            <consortium name="The Broad Institute Genome Sequencing Center for Infectious Disease"/>
            <person name="Wu L."/>
            <person name="Ma J."/>
        </authorList>
    </citation>
    <scope>NUCLEOTIDE SEQUENCE [LARGE SCALE GENOMIC DNA]</scope>
    <source>
        <strain evidence="3">CECT 8482</strain>
    </source>
</reference>
<evidence type="ECO:0000256" key="1">
    <source>
        <dbReference type="SAM" id="Phobius"/>
    </source>
</evidence>
<dbReference type="Proteomes" id="UP001243846">
    <property type="component" value="Unassembled WGS sequence"/>
</dbReference>